<name>A0A915ITJ5_ROMCU</name>
<keyword evidence="1" id="KW-1185">Reference proteome</keyword>
<dbReference type="Proteomes" id="UP000887565">
    <property type="component" value="Unplaced"/>
</dbReference>
<organism evidence="1 2">
    <name type="scientific">Romanomermis culicivorax</name>
    <name type="common">Nematode worm</name>
    <dbReference type="NCBI Taxonomy" id="13658"/>
    <lineage>
        <taxon>Eukaryota</taxon>
        <taxon>Metazoa</taxon>
        <taxon>Ecdysozoa</taxon>
        <taxon>Nematoda</taxon>
        <taxon>Enoplea</taxon>
        <taxon>Dorylaimia</taxon>
        <taxon>Mermithida</taxon>
        <taxon>Mermithoidea</taxon>
        <taxon>Mermithidae</taxon>
        <taxon>Romanomermis</taxon>
    </lineage>
</organism>
<evidence type="ECO:0000313" key="2">
    <source>
        <dbReference type="WBParaSite" id="nRc.2.0.1.t17363-RA"/>
    </source>
</evidence>
<dbReference type="AlphaFoldDB" id="A0A915ITJ5"/>
<reference evidence="2" key="1">
    <citation type="submission" date="2022-11" db="UniProtKB">
        <authorList>
            <consortium name="WormBaseParasite"/>
        </authorList>
    </citation>
    <scope>IDENTIFICATION</scope>
</reference>
<proteinExistence type="predicted"/>
<sequence length="213" mass="24653">MLTTFYECMWYHAHGNPQSRLTEWMNQTPEREPAFHSDPSTHVCNGFALCLIIFDEDFHMEPAVEQIGLDESDYIAKPQSQFHFYSWLLNIIDFQNRYSFPAPIYAYPLLTMASVHILTAEELLNRPTSAQDVEPVDEELLDMPIFDLNLAKLPPSVDVSAPPVPTATADFTAMKMQINEYLKLMLQSRWTSLHQFSPQQWTPKQIQQPQIKC</sequence>
<dbReference type="WBParaSite" id="nRc.2.0.1.t17363-RA">
    <property type="protein sequence ID" value="nRc.2.0.1.t17363-RA"/>
    <property type="gene ID" value="nRc.2.0.1.g17363"/>
</dbReference>
<evidence type="ECO:0000313" key="1">
    <source>
        <dbReference type="Proteomes" id="UP000887565"/>
    </source>
</evidence>
<protein>
    <submittedName>
        <fullName evidence="2">Uncharacterized protein</fullName>
    </submittedName>
</protein>
<accession>A0A915ITJ5</accession>